<name>A0A327KR16_9BRAD</name>
<reference evidence="2 3" key="1">
    <citation type="submission" date="2017-07" db="EMBL/GenBank/DDBJ databases">
        <title>Draft Genome Sequences of Select Purple Nonsulfur Bacteria.</title>
        <authorList>
            <person name="Lasarre B."/>
            <person name="Mckinlay J.B."/>
        </authorList>
    </citation>
    <scope>NUCLEOTIDE SEQUENCE [LARGE SCALE GENOMIC DNA]</scope>
    <source>
        <strain evidence="2 3">DSM 11907</strain>
    </source>
</reference>
<evidence type="ECO:0000259" key="1">
    <source>
        <dbReference type="Pfam" id="PF13435"/>
    </source>
</evidence>
<protein>
    <recommendedName>
        <fullName evidence="1">Cytochrome c-552/4 domain-containing protein</fullName>
    </recommendedName>
</protein>
<dbReference type="EMBL" id="NPEU01000018">
    <property type="protein sequence ID" value="RAI41390.1"/>
    <property type="molecule type" value="Genomic_DNA"/>
</dbReference>
<dbReference type="SUPFAM" id="SSF48695">
    <property type="entry name" value="Multiheme cytochromes"/>
    <property type="match status" value="1"/>
</dbReference>
<sequence>MKSILPIGVALAILLVPGLAPGQEFEGVSVCRKCHIDQAESWAQTSHAKAFESLKPKVKAAVKQKGKLDPDKDYTTDAACVGCHTTGFGKPGGFAATTPVSEHKNLAVVGCESCHGAGSTFRVEHGNAEERWKTGKGETARDVLVKLGQNFDYKAACATCHLNYEGSGFAGAHPPFKVFTPALDPKYAFDYDKEVLRSGAGTGVHEHFKLKNVFMGEPVPAIRSQLQADAKDPD</sequence>
<dbReference type="InterPro" id="IPR036280">
    <property type="entry name" value="Multihaem_cyt_sf"/>
</dbReference>
<dbReference type="AlphaFoldDB" id="A0A327KR16"/>
<dbReference type="RefSeq" id="WP_111355594.1">
    <property type="nucleotide sequence ID" value="NZ_NHSK01000114.1"/>
</dbReference>
<comment type="caution">
    <text evidence="2">The sequence shown here is derived from an EMBL/GenBank/DDBJ whole genome shotgun (WGS) entry which is preliminary data.</text>
</comment>
<evidence type="ECO:0000313" key="3">
    <source>
        <dbReference type="Proteomes" id="UP000248863"/>
    </source>
</evidence>
<dbReference type="InterPro" id="IPR023155">
    <property type="entry name" value="Cyt_c-552/4"/>
</dbReference>
<dbReference type="Gene3D" id="1.10.1130.10">
    <property type="entry name" value="Flavocytochrome C3, Chain A"/>
    <property type="match status" value="1"/>
</dbReference>
<proteinExistence type="predicted"/>
<gene>
    <name evidence="2" type="ORF">CH338_03205</name>
</gene>
<dbReference type="Proteomes" id="UP000248863">
    <property type="component" value="Unassembled WGS sequence"/>
</dbReference>
<dbReference type="Pfam" id="PF13435">
    <property type="entry name" value="Cytochrome_C554"/>
    <property type="match status" value="1"/>
</dbReference>
<evidence type="ECO:0000313" key="2">
    <source>
        <dbReference type="EMBL" id="RAI41390.1"/>
    </source>
</evidence>
<feature type="domain" description="Cytochrome c-552/4" evidence="1">
    <location>
        <begin position="30"/>
        <end position="116"/>
    </location>
</feature>
<dbReference type="OrthoDB" id="257578at2"/>
<accession>A0A327KR16</accession>
<keyword evidence="3" id="KW-1185">Reference proteome</keyword>
<organism evidence="2 3">
    <name type="scientific">Rhodoplanes elegans</name>
    <dbReference type="NCBI Taxonomy" id="29408"/>
    <lineage>
        <taxon>Bacteria</taxon>
        <taxon>Pseudomonadati</taxon>
        <taxon>Pseudomonadota</taxon>
        <taxon>Alphaproteobacteria</taxon>
        <taxon>Hyphomicrobiales</taxon>
        <taxon>Nitrobacteraceae</taxon>
        <taxon>Rhodoplanes</taxon>
    </lineage>
</organism>